<gene>
    <name evidence="5" type="primary">acyP</name>
    <name evidence="5" type="ORF">ONPGGGGH_00010</name>
</gene>
<proteinExistence type="inferred from homology"/>
<dbReference type="SUPFAM" id="SSF54975">
    <property type="entry name" value="Acylphosphatase/BLUF domain-like"/>
    <property type="match status" value="1"/>
</dbReference>
<dbReference type="PROSITE" id="PS51160">
    <property type="entry name" value="ACYLPHOSPHATASE_3"/>
    <property type="match status" value="1"/>
</dbReference>
<dbReference type="EMBL" id="MT631549">
    <property type="protein sequence ID" value="QNO53712.1"/>
    <property type="molecule type" value="Genomic_DNA"/>
</dbReference>
<dbReference type="AlphaFoldDB" id="A0A7G9Z0C8"/>
<dbReference type="InterPro" id="IPR017968">
    <property type="entry name" value="Acylphosphatase_CS"/>
</dbReference>
<dbReference type="InterPro" id="IPR001792">
    <property type="entry name" value="Acylphosphatase-like_dom"/>
</dbReference>
<dbReference type="EC" id="3.6.1.7" evidence="1 2"/>
<dbReference type="Gene3D" id="3.30.70.100">
    <property type="match status" value="1"/>
</dbReference>
<comment type="similarity">
    <text evidence="3">Belongs to the acylphosphatase family.</text>
</comment>
<evidence type="ECO:0000256" key="2">
    <source>
        <dbReference type="RuleBase" id="RU000553"/>
    </source>
</evidence>
<dbReference type="PANTHER" id="PTHR47268:SF4">
    <property type="entry name" value="ACYLPHOSPHATASE"/>
    <property type="match status" value="1"/>
</dbReference>
<dbReference type="NCBIfam" id="NF011016">
    <property type="entry name" value="PRK14444.1"/>
    <property type="match status" value="1"/>
</dbReference>
<dbReference type="PANTHER" id="PTHR47268">
    <property type="entry name" value="ACYLPHOSPHATASE"/>
    <property type="match status" value="1"/>
</dbReference>
<organism evidence="5">
    <name type="scientific">Candidatus Methanophagaceae archaeon ANME-1 ERB6</name>
    <dbReference type="NCBI Taxonomy" id="2759912"/>
    <lineage>
        <taxon>Archaea</taxon>
        <taxon>Methanobacteriati</taxon>
        <taxon>Methanobacteriota</taxon>
        <taxon>Stenosarchaea group</taxon>
        <taxon>Methanomicrobia</taxon>
        <taxon>Candidatus Methanophagales</taxon>
        <taxon>Candidatus Methanophagaceae</taxon>
    </lineage>
</organism>
<accession>A0A7G9Z0C8</accession>
<dbReference type="Pfam" id="PF00708">
    <property type="entry name" value="Acylphosphatase"/>
    <property type="match status" value="1"/>
</dbReference>
<dbReference type="GO" id="GO:0003998">
    <property type="term" value="F:acylphosphatase activity"/>
    <property type="evidence" value="ECO:0007669"/>
    <property type="project" value="UniProtKB-EC"/>
</dbReference>
<dbReference type="PROSITE" id="PS00151">
    <property type="entry name" value="ACYLPHOSPHATASE_2"/>
    <property type="match status" value="1"/>
</dbReference>
<reference evidence="5" key="1">
    <citation type="submission" date="2020-06" db="EMBL/GenBank/DDBJ databases">
        <title>Unique genomic features of the anaerobic methanotrophic archaea.</title>
        <authorList>
            <person name="Chadwick G.L."/>
            <person name="Skennerton C.T."/>
            <person name="Laso-Perez R."/>
            <person name="Leu A.O."/>
            <person name="Speth D.R."/>
            <person name="Yu H."/>
            <person name="Morgan-Lang C."/>
            <person name="Hatzenpichler R."/>
            <person name="Goudeau D."/>
            <person name="Malmstrom R."/>
            <person name="Brazelton W.J."/>
            <person name="Woyke T."/>
            <person name="Hallam S.J."/>
            <person name="Tyson G.W."/>
            <person name="Wegener G."/>
            <person name="Boetius A."/>
            <person name="Orphan V."/>
        </authorList>
    </citation>
    <scope>NUCLEOTIDE SEQUENCE</scope>
</reference>
<dbReference type="InterPro" id="IPR036046">
    <property type="entry name" value="Acylphosphatase-like_dom_sf"/>
</dbReference>
<evidence type="ECO:0000256" key="3">
    <source>
        <dbReference type="RuleBase" id="RU004168"/>
    </source>
</evidence>
<name>A0A7G9Z0C8_9EURY</name>
<evidence type="ECO:0000259" key="4">
    <source>
        <dbReference type="PROSITE" id="PS51160"/>
    </source>
</evidence>
<feature type="active site" evidence="1">
    <location>
        <position position="21"/>
    </location>
</feature>
<feature type="active site" evidence="1">
    <location>
        <position position="39"/>
    </location>
</feature>
<sequence length="94" mass="10940">MDSKVRAHVFVKGRVQGVLFRHTTKEEANLRAVNGWVRNLEDGRVEAVFEGTKEKVDELIEYCHYGPPVAKVSSVTVTWTEYTGEFKNFYIRYR</sequence>
<keyword evidence="1 2" id="KW-0378">Hydrolase</keyword>
<evidence type="ECO:0000256" key="1">
    <source>
        <dbReference type="PROSITE-ProRule" id="PRU00520"/>
    </source>
</evidence>
<protein>
    <recommendedName>
        <fullName evidence="1 2">Acylphosphatase</fullName>
        <ecNumber evidence="1 2">3.6.1.7</ecNumber>
    </recommendedName>
</protein>
<dbReference type="PROSITE" id="PS00150">
    <property type="entry name" value="ACYLPHOSPHATASE_1"/>
    <property type="match status" value="1"/>
</dbReference>
<comment type="catalytic activity">
    <reaction evidence="1 2">
        <text>an acyl phosphate + H2O = a carboxylate + phosphate + H(+)</text>
        <dbReference type="Rhea" id="RHEA:14965"/>
        <dbReference type="ChEBI" id="CHEBI:15377"/>
        <dbReference type="ChEBI" id="CHEBI:15378"/>
        <dbReference type="ChEBI" id="CHEBI:29067"/>
        <dbReference type="ChEBI" id="CHEBI:43474"/>
        <dbReference type="ChEBI" id="CHEBI:59918"/>
        <dbReference type="EC" id="3.6.1.7"/>
    </reaction>
</comment>
<feature type="domain" description="Acylphosphatase-like" evidence="4">
    <location>
        <begin position="6"/>
        <end position="93"/>
    </location>
</feature>
<evidence type="ECO:0000313" key="5">
    <source>
        <dbReference type="EMBL" id="QNO53712.1"/>
    </source>
</evidence>
<dbReference type="InterPro" id="IPR020456">
    <property type="entry name" value="Acylphosphatase"/>
</dbReference>